<dbReference type="AlphaFoldDB" id="A0A1N7N552"/>
<protein>
    <submittedName>
        <fullName evidence="2">Uncharacterized protein</fullName>
    </submittedName>
</protein>
<organism evidence="2 3">
    <name type="scientific">Phaeovulum vinaykumarii</name>
    <dbReference type="NCBI Taxonomy" id="407234"/>
    <lineage>
        <taxon>Bacteria</taxon>
        <taxon>Pseudomonadati</taxon>
        <taxon>Pseudomonadota</taxon>
        <taxon>Alphaproteobacteria</taxon>
        <taxon>Rhodobacterales</taxon>
        <taxon>Paracoccaceae</taxon>
        <taxon>Phaeovulum</taxon>
    </lineage>
</organism>
<gene>
    <name evidence="2" type="ORF">SAMN05421795_1199</name>
</gene>
<proteinExistence type="predicted"/>
<dbReference type="RefSeq" id="WP_076367975.1">
    <property type="nucleotide sequence ID" value="NZ_FTOM01000019.1"/>
</dbReference>
<evidence type="ECO:0000313" key="3">
    <source>
        <dbReference type="Proteomes" id="UP000186098"/>
    </source>
</evidence>
<name>A0A1N7N552_9RHOB</name>
<sequence>MTQASVTDLVASALFELTAGQAAFSRAIRSLEAALEQGVQDGIESQPACAVPPSEHRRAHRSGTAPKIASDPELQTFIAARVDRLTFEQIAAEVAQHFPPARRVGKTAIWEWWKKRQVGG</sequence>
<dbReference type="OrthoDB" id="7866589at2"/>
<keyword evidence="3" id="KW-1185">Reference proteome</keyword>
<reference evidence="3" key="1">
    <citation type="submission" date="2017-01" db="EMBL/GenBank/DDBJ databases">
        <authorList>
            <person name="Varghese N."/>
            <person name="Submissions S."/>
        </authorList>
    </citation>
    <scope>NUCLEOTIDE SEQUENCE [LARGE SCALE GENOMIC DNA]</scope>
    <source>
        <strain evidence="3">DSM 18714</strain>
    </source>
</reference>
<feature type="region of interest" description="Disordered" evidence="1">
    <location>
        <begin position="45"/>
        <end position="68"/>
    </location>
</feature>
<dbReference type="STRING" id="407234.SAMN05421795_1199"/>
<evidence type="ECO:0000256" key="1">
    <source>
        <dbReference type="SAM" id="MobiDB-lite"/>
    </source>
</evidence>
<dbReference type="EMBL" id="FTOM01000019">
    <property type="protein sequence ID" value="SIS93450.1"/>
    <property type="molecule type" value="Genomic_DNA"/>
</dbReference>
<dbReference type="Proteomes" id="UP000186098">
    <property type="component" value="Unassembled WGS sequence"/>
</dbReference>
<accession>A0A1N7N552</accession>
<evidence type="ECO:0000313" key="2">
    <source>
        <dbReference type="EMBL" id="SIS93450.1"/>
    </source>
</evidence>